<evidence type="ECO:0000256" key="1">
    <source>
        <dbReference type="SAM" id="MobiDB-lite"/>
    </source>
</evidence>
<organism evidence="2 3">
    <name type="scientific">Portunus trituberculatus</name>
    <name type="common">Swimming crab</name>
    <name type="synonym">Neptunus trituberculatus</name>
    <dbReference type="NCBI Taxonomy" id="210409"/>
    <lineage>
        <taxon>Eukaryota</taxon>
        <taxon>Metazoa</taxon>
        <taxon>Ecdysozoa</taxon>
        <taxon>Arthropoda</taxon>
        <taxon>Crustacea</taxon>
        <taxon>Multicrustacea</taxon>
        <taxon>Malacostraca</taxon>
        <taxon>Eumalacostraca</taxon>
        <taxon>Eucarida</taxon>
        <taxon>Decapoda</taxon>
        <taxon>Pleocyemata</taxon>
        <taxon>Brachyura</taxon>
        <taxon>Eubrachyura</taxon>
        <taxon>Portunoidea</taxon>
        <taxon>Portunidae</taxon>
        <taxon>Portuninae</taxon>
        <taxon>Portunus</taxon>
    </lineage>
</organism>
<feature type="compositionally biased region" description="Basic and acidic residues" evidence="1">
    <location>
        <begin position="53"/>
        <end position="74"/>
    </location>
</feature>
<gene>
    <name evidence="2" type="ORF">E2C01_060258</name>
</gene>
<reference evidence="2 3" key="1">
    <citation type="submission" date="2019-05" db="EMBL/GenBank/DDBJ databases">
        <title>Another draft genome of Portunus trituberculatus and its Hox gene families provides insights of decapod evolution.</title>
        <authorList>
            <person name="Jeong J.-H."/>
            <person name="Song I."/>
            <person name="Kim S."/>
            <person name="Choi T."/>
            <person name="Kim D."/>
            <person name="Ryu S."/>
            <person name="Kim W."/>
        </authorList>
    </citation>
    <scope>NUCLEOTIDE SEQUENCE [LARGE SCALE GENOMIC DNA]</scope>
    <source>
        <tissue evidence="2">Muscle</tissue>
    </source>
</reference>
<dbReference type="Proteomes" id="UP000324222">
    <property type="component" value="Unassembled WGS sequence"/>
</dbReference>
<keyword evidence="3" id="KW-1185">Reference proteome</keyword>
<name>A0A5B7HBJ8_PORTR</name>
<protein>
    <submittedName>
        <fullName evidence="2">Uncharacterized protein</fullName>
    </submittedName>
</protein>
<accession>A0A5B7HBJ8</accession>
<dbReference type="AlphaFoldDB" id="A0A5B7HBJ8"/>
<sequence length="74" mass="8132">MRHLGTPEGGVITRLHLVAPQTNKCRVKREDTQKRKLCLGERCKKRRGGGAREVGEGEGGRGRTRDRGHGTRGG</sequence>
<dbReference type="EMBL" id="VSRR010024307">
    <property type="protein sequence ID" value="MPC66114.1"/>
    <property type="molecule type" value="Genomic_DNA"/>
</dbReference>
<comment type="caution">
    <text evidence="2">The sequence shown here is derived from an EMBL/GenBank/DDBJ whole genome shotgun (WGS) entry which is preliminary data.</text>
</comment>
<proteinExistence type="predicted"/>
<evidence type="ECO:0000313" key="3">
    <source>
        <dbReference type="Proteomes" id="UP000324222"/>
    </source>
</evidence>
<evidence type="ECO:0000313" key="2">
    <source>
        <dbReference type="EMBL" id="MPC66114.1"/>
    </source>
</evidence>
<feature type="region of interest" description="Disordered" evidence="1">
    <location>
        <begin position="43"/>
        <end position="74"/>
    </location>
</feature>